<comment type="caution">
    <text evidence="1">The sequence shown here is derived from an EMBL/GenBank/DDBJ whole genome shotgun (WGS) entry which is preliminary data.</text>
</comment>
<evidence type="ECO:0000313" key="1">
    <source>
        <dbReference type="EMBL" id="PUU83992.1"/>
    </source>
</evidence>
<dbReference type="AlphaFoldDB" id="A0A2T7A8F9"/>
<keyword evidence="2" id="KW-1185">Reference proteome</keyword>
<dbReference type="Proteomes" id="UP000244722">
    <property type="component" value="Unassembled WGS sequence"/>
</dbReference>
<reference evidence="1 2" key="1">
    <citation type="submission" date="2017-04" db="EMBL/GenBank/DDBJ databases">
        <title>Draft genome sequence of Tuber borchii Vittad., a whitish edible truffle.</title>
        <authorList>
            <consortium name="DOE Joint Genome Institute"/>
            <person name="Murat C."/>
            <person name="Kuo A."/>
            <person name="Barry K.W."/>
            <person name="Clum A."/>
            <person name="Dockter R.B."/>
            <person name="Fauchery L."/>
            <person name="Iotti M."/>
            <person name="Kohler A."/>
            <person name="Labutti K."/>
            <person name="Lindquist E.A."/>
            <person name="Lipzen A."/>
            <person name="Ohm R.A."/>
            <person name="Wang M."/>
            <person name="Grigoriev I.V."/>
            <person name="Zambonelli A."/>
            <person name="Martin F.M."/>
        </authorList>
    </citation>
    <scope>NUCLEOTIDE SEQUENCE [LARGE SCALE GENOMIC DNA]</scope>
    <source>
        <strain evidence="1 2">Tbo3840</strain>
    </source>
</reference>
<organism evidence="1 2">
    <name type="scientific">Tuber borchii</name>
    <name type="common">White truffle</name>
    <dbReference type="NCBI Taxonomy" id="42251"/>
    <lineage>
        <taxon>Eukaryota</taxon>
        <taxon>Fungi</taxon>
        <taxon>Dikarya</taxon>
        <taxon>Ascomycota</taxon>
        <taxon>Pezizomycotina</taxon>
        <taxon>Pezizomycetes</taxon>
        <taxon>Pezizales</taxon>
        <taxon>Tuberaceae</taxon>
        <taxon>Tuber</taxon>
    </lineage>
</organism>
<sequence>MREYSKVSKWLLAGLVGPRIKQKISLELRYLTSGLLHLNSSCATAGVIVPLPSWQLKFK</sequence>
<accession>A0A2T7A8F9</accession>
<evidence type="ECO:0000313" key="2">
    <source>
        <dbReference type="Proteomes" id="UP000244722"/>
    </source>
</evidence>
<dbReference type="EMBL" id="NESQ01000005">
    <property type="protein sequence ID" value="PUU83992.1"/>
    <property type="molecule type" value="Genomic_DNA"/>
</dbReference>
<proteinExistence type="predicted"/>
<protein>
    <submittedName>
        <fullName evidence="1">Uncharacterized protein</fullName>
    </submittedName>
</protein>
<name>A0A2T7A8F9_TUBBO</name>
<gene>
    <name evidence="1" type="ORF">B9Z19DRAFT_1071289</name>
</gene>